<feature type="transmembrane region" description="Helical" evidence="1">
    <location>
        <begin position="267"/>
        <end position="291"/>
    </location>
</feature>
<comment type="caution">
    <text evidence="2">The sequence shown here is derived from an EMBL/GenBank/DDBJ whole genome shotgun (WGS) entry which is preliminary data.</text>
</comment>
<accession>A0A399RNJ4</accession>
<name>A0A399RNJ4_9PROT</name>
<organism evidence="2 3">
    <name type="scientific">Henriciella mobilis</name>
    <dbReference type="NCBI Taxonomy" id="2305467"/>
    <lineage>
        <taxon>Bacteria</taxon>
        <taxon>Pseudomonadati</taxon>
        <taxon>Pseudomonadota</taxon>
        <taxon>Alphaproteobacteria</taxon>
        <taxon>Hyphomonadales</taxon>
        <taxon>Hyphomonadaceae</taxon>
        <taxon>Henriciella</taxon>
    </lineage>
</organism>
<reference evidence="2 3" key="1">
    <citation type="submission" date="2018-08" db="EMBL/GenBank/DDBJ databases">
        <title>Henriciella mobilis sp. nov., isolated from seawater.</title>
        <authorList>
            <person name="Cheng H."/>
            <person name="Wu Y.-H."/>
            <person name="Xu X.-W."/>
            <person name="Guo L.-L."/>
        </authorList>
    </citation>
    <scope>NUCLEOTIDE SEQUENCE [LARGE SCALE GENOMIC DNA]</scope>
    <source>
        <strain evidence="2 3">JN25</strain>
    </source>
</reference>
<dbReference type="AlphaFoldDB" id="A0A399RNJ4"/>
<dbReference type="Proteomes" id="UP000266385">
    <property type="component" value="Unassembled WGS sequence"/>
</dbReference>
<feature type="transmembrane region" description="Helical" evidence="1">
    <location>
        <begin position="230"/>
        <end position="255"/>
    </location>
</feature>
<keyword evidence="1" id="KW-0472">Membrane</keyword>
<gene>
    <name evidence="2" type="ORF">D1223_00180</name>
</gene>
<evidence type="ECO:0000256" key="1">
    <source>
        <dbReference type="SAM" id="Phobius"/>
    </source>
</evidence>
<dbReference type="EMBL" id="QWFX01000005">
    <property type="protein sequence ID" value="RIJ32321.1"/>
    <property type="molecule type" value="Genomic_DNA"/>
</dbReference>
<evidence type="ECO:0000313" key="3">
    <source>
        <dbReference type="Proteomes" id="UP000266385"/>
    </source>
</evidence>
<keyword evidence="1" id="KW-1133">Transmembrane helix</keyword>
<sequence>MTDQTPVHRPRSDYLLSVCLGANRQPLAALEKLREAETGLRGMLEYYEFVLTVRESEATRLDRRDPAIASIPNLRILVVPDSCTRYRERSIAASEALGEVVVLTTPEELPVLDLATLSRTAIERQAIMIATRKKRGISLFPVYSVFRLMSRYAVRRRYLSTMALPREMLNRILRSQNHELDLRFPRKKTPFTYSELQMTTKAVPKSSSWSDRIQIGIELIRSSVPRYLRAFSYICLFFAFGAIMYALYAVLTFVLMTPQEGWFSTSIILSGVLLFVASGFSLFSIALAELLEQTDQHGRDEMLDEWSNLSLFSKSESLNVVSHSN</sequence>
<proteinExistence type="predicted"/>
<protein>
    <recommendedName>
        <fullName evidence="4">Glycosyltransferase</fullName>
    </recommendedName>
</protein>
<dbReference type="RefSeq" id="WP_119374402.1">
    <property type="nucleotide sequence ID" value="NZ_QWFX01000005.1"/>
</dbReference>
<evidence type="ECO:0008006" key="4">
    <source>
        <dbReference type="Google" id="ProtNLM"/>
    </source>
</evidence>
<keyword evidence="3" id="KW-1185">Reference proteome</keyword>
<keyword evidence="1" id="KW-0812">Transmembrane</keyword>
<evidence type="ECO:0000313" key="2">
    <source>
        <dbReference type="EMBL" id="RIJ32321.1"/>
    </source>
</evidence>